<reference evidence="1" key="1">
    <citation type="journal article" date="2015" name="Nature">
        <title>Complex archaea that bridge the gap between prokaryotes and eukaryotes.</title>
        <authorList>
            <person name="Spang A."/>
            <person name="Saw J.H."/>
            <person name="Jorgensen S.L."/>
            <person name="Zaremba-Niedzwiedzka K."/>
            <person name="Martijn J."/>
            <person name="Lind A.E."/>
            <person name="van Eijk R."/>
            <person name="Schleper C."/>
            <person name="Guy L."/>
            <person name="Ettema T.J."/>
        </authorList>
    </citation>
    <scope>NUCLEOTIDE SEQUENCE</scope>
</reference>
<evidence type="ECO:0000313" key="1">
    <source>
        <dbReference type="EMBL" id="KKK87170.1"/>
    </source>
</evidence>
<accession>A0A0F8ZME1</accession>
<feature type="non-terminal residue" evidence="1">
    <location>
        <position position="1"/>
    </location>
</feature>
<feature type="non-terminal residue" evidence="1">
    <location>
        <position position="421"/>
    </location>
</feature>
<dbReference type="AlphaFoldDB" id="A0A0F8ZME1"/>
<comment type="caution">
    <text evidence="1">The sequence shown here is derived from an EMBL/GenBank/DDBJ whole genome shotgun (WGS) entry which is preliminary data.</text>
</comment>
<name>A0A0F8ZME1_9ZZZZ</name>
<dbReference type="EMBL" id="LAZR01050523">
    <property type="protein sequence ID" value="KKK87170.1"/>
    <property type="molecule type" value="Genomic_DNA"/>
</dbReference>
<sequence>ILGGLSALLAPSLDLRTVRARLRISIDANATMKWVFGETALATDIIFATQHGAADKFYTYIIAGAGHLIDSYGDLYINDELITFGGPLGDEAQGAWLGALRRRIRLGTESQIAFGDMDAADDFAPGLWPVTADGLGMAHYRLRWDITHAKISSGVPTRVTQIAKGGPVYDPRLDTTRGGSGTHRADDQATWEYNDGVDDIGANWALIVLRYLIGWQINSKLVIGMGIDPDDIDMDQAMAAANVCEALIDGKPRYRIGGVLPVTNDHPAIIRQLEGAINGKVARVGGKYFIWAPNDDLTPFSTIDEADLLREAGVVFTPSGPMEKLYNTGRGSYVSSATTDLFNLVPYPDVEETAAVTEDGGVRVLNHDLSMVQDVSIAERVVRGMVRRSRFGASWRFAMGPKGLTFQPFSVTTLNCQETNN</sequence>
<evidence type="ECO:0008006" key="2">
    <source>
        <dbReference type="Google" id="ProtNLM"/>
    </source>
</evidence>
<proteinExistence type="predicted"/>
<gene>
    <name evidence="1" type="ORF">LCGC14_2755920</name>
</gene>
<protein>
    <recommendedName>
        <fullName evidence="2">Tip attachment protein J domain-containing protein</fullName>
    </recommendedName>
</protein>
<organism evidence="1">
    <name type="scientific">marine sediment metagenome</name>
    <dbReference type="NCBI Taxonomy" id="412755"/>
    <lineage>
        <taxon>unclassified sequences</taxon>
        <taxon>metagenomes</taxon>
        <taxon>ecological metagenomes</taxon>
    </lineage>
</organism>